<comment type="caution">
    <text evidence="4">The sequence shown here is derived from an EMBL/GenBank/DDBJ whole genome shotgun (WGS) entry which is preliminary data.</text>
</comment>
<dbReference type="Proteomes" id="UP000248039">
    <property type="component" value="Unassembled WGS sequence"/>
</dbReference>
<dbReference type="PANTHER" id="PTHR11104:SF0">
    <property type="entry name" value="SPBETA PROPHAGE-DERIVED AMINOGLYCOSIDE N(3')-ACETYLTRANSFERASE-LIKE PROTEIN YOKD"/>
    <property type="match status" value="1"/>
</dbReference>
<dbReference type="EMBL" id="PYBW01000022">
    <property type="protein sequence ID" value="PYC85371.1"/>
    <property type="molecule type" value="Genomic_DNA"/>
</dbReference>
<dbReference type="SUPFAM" id="SSF110710">
    <property type="entry name" value="TTHA0583/YokD-like"/>
    <property type="match status" value="1"/>
</dbReference>
<dbReference type="InterPro" id="IPR003679">
    <property type="entry name" value="Amioglycoside_AcTrfase"/>
</dbReference>
<dbReference type="GO" id="GO:0008080">
    <property type="term" value="F:N-acetyltransferase activity"/>
    <property type="evidence" value="ECO:0007669"/>
    <property type="project" value="InterPro"/>
</dbReference>
<evidence type="ECO:0000256" key="3">
    <source>
        <dbReference type="ARBA" id="ARBA00023315"/>
    </source>
</evidence>
<dbReference type="InterPro" id="IPR028345">
    <property type="entry name" value="Antibiotic_NAT-like"/>
</dbReference>
<accession>A0A2V4NKU8</accession>
<protein>
    <submittedName>
        <fullName evidence="4">AAC(3) family N-acetyltransferase</fullName>
    </submittedName>
</protein>
<dbReference type="PANTHER" id="PTHR11104">
    <property type="entry name" value="AMINOGLYCOSIDE N3-ACETYLTRANSFERASE"/>
    <property type="match status" value="1"/>
</dbReference>
<sequence>MTTAPVVELTCDQLADQLRALGLGPTTGVLLVHAGLRELGPVAGGSAAVLAALRSVLGPGGTLVAYTATPENSATSRLHRQATAGLSAAERTAYLAAMPPFDPAASPCSTTVGRLSEELRRTPGARRSAHPQTSFAALGPLAGQLLADHPYHCHLGERSPLGALYRAGARVLLLGAPLTSCTAFHLAEYRVPEPPQKRYGAVVGGRGWVRFDGVDLDDAHFPAMLADILPGLGVRTAPVGGTTALLLPLRPAVDAATAWLRGRQGPSRGVWPNH</sequence>
<evidence type="ECO:0000313" key="4">
    <source>
        <dbReference type="EMBL" id="PYC85371.1"/>
    </source>
</evidence>
<keyword evidence="2 4" id="KW-0808">Transferase</keyword>
<dbReference type="GO" id="GO:0046677">
    <property type="term" value="P:response to antibiotic"/>
    <property type="evidence" value="ECO:0007669"/>
    <property type="project" value="InterPro"/>
</dbReference>
<organism evidence="4 5">
    <name type="scientific">Streptomyces tateyamensis</name>
    <dbReference type="NCBI Taxonomy" id="565073"/>
    <lineage>
        <taxon>Bacteria</taxon>
        <taxon>Bacillati</taxon>
        <taxon>Actinomycetota</taxon>
        <taxon>Actinomycetes</taxon>
        <taxon>Kitasatosporales</taxon>
        <taxon>Streptomycetaceae</taxon>
        <taxon>Streptomyces</taxon>
    </lineage>
</organism>
<evidence type="ECO:0000313" key="5">
    <source>
        <dbReference type="Proteomes" id="UP000248039"/>
    </source>
</evidence>
<gene>
    <name evidence="4" type="ORF">C7C46_06390</name>
</gene>
<evidence type="ECO:0000256" key="1">
    <source>
        <dbReference type="ARBA" id="ARBA00006383"/>
    </source>
</evidence>
<proteinExistence type="inferred from homology"/>
<keyword evidence="5" id="KW-1185">Reference proteome</keyword>
<dbReference type="RefSeq" id="WP_110666635.1">
    <property type="nucleotide sequence ID" value="NZ_PYBW01000022.1"/>
</dbReference>
<evidence type="ECO:0000256" key="2">
    <source>
        <dbReference type="ARBA" id="ARBA00022679"/>
    </source>
</evidence>
<dbReference type="AlphaFoldDB" id="A0A2V4NKU8"/>
<dbReference type="OrthoDB" id="7330654at2"/>
<name>A0A2V4NKU8_9ACTN</name>
<keyword evidence="3" id="KW-0012">Acyltransferase</keyword>
<comment type="similarity">
    <text evidence="1">Belongs to the antibiotic N-acetyltransferase family.</text>
</comment>
<reference evidence="4 5" key="1">
    <citation type="submission" date="2018-03" db="EMBL/GenBank/DDBJ databases">
        <title>Bioinformatic expansion and discovery of thiopeptide antibiotics.</title>
        <authorList>
            <person name="Schwalen C.J."/>
            <person name="Hudson G.A."/>
            <person name="Mitchell D.A."/>
        </authorList>
    </citation>
    <scope>NUCLEOTIDE SEQUENCE [LARGE SCALE GENOMIC DNA]</scope>
    <source>
        <strain evidence="4 5">ATCC 21389</strain>
    </source>
</reference>
<dbReference type="Pfam" id="PF02522">
    <property type="entry name" value="Antibiotic_NAT"/>
    <property type="match status" value="1"/>
</dbReference>